<name>Q6CML4_KLULA</name>
<dbReference type="EMBL" id="CR382125">
    <property type="protein sequence ID" value="CAG99912.1"/>
    <property type="molecule type" value="Genomic_DNA"/>
</dbReference>
<dbReference type="Proteomes" id="UP000000598">
    <property type="component" value="Chromosome E"/>
</dbReference>
<sequence length="132" mass="15056">MQLRMVASNNGMLSNQDESTFIDEPAMSTDGTQRILQVSSPKIDTDNHNIEYESIKSKDKKKHKKRKSKRHSKGRHKMKYRVDKPRYHDDAKYDADIADNNNGKALNKFFPGILIGTFIGSAVTNFILEGLK</sequence>
<protein>
    <submittedName>
        <fullName evidence="3">KLLA0E19317p</fullName>
    </submittedName>
</protein>
<evidence type="ECO:0000313" key="4">
    <source>
        <dbReference type="Proteomes" id="UP000000598"/>
    </source>
</evidence>
<dbReference type="KEGG" id="kla:KLLA0_E19317g"/>
<organism evidence="3 4">
    <name type="scientific">Kluyveromyces lactis (strain ATCC 8585 / CBS 2359 / DSM 70799 / NBRC 1267 / NRRL Y-1140 / WM37)</name>
    <name type="common">Yeast</name>
    <name type="synonym">Candida sphaerica</name>
    <dbReference type="NCBI Taxonomy" id="284590"/>
    <lineage>
        <taxon>Eukaryota</taxon>
        <taxon>Fungi</taxon>
        <taxon>Dikarya</taxon>
        <taxon>Ascomycota</taxon>
        <taxon>Saccharomycotina</taxon>
        <taxon>Saccharomycetes</taxon>
        <taxon>Saccharomycetales</taxon>
        <taxon>Saccharomycetaceae</taxon>
        <taxon>Kluyveromyces</taxon>
    </lineage>
</organism>
<keyword evidence="2" id="KW-1133">Transmembrane helix</keyword>
<keyword evidence="4" id="KW-1185">Reference proteome</keyword>
<reference evidence="3 4" key="1">
    <citation type="journal article" date="2004" name="Nature">
        <title>Genome evolution in yeasts.</title>
        <authorList>
            <consortium name="Genolevures"/>
            <person name="Dujon B."/>
            <person name="Sherman D."/>
            <person name="Fischer G."/>
            <person name="Durrens P."/>
            <person name="Casaregola S."/>
            <person name="Lafontaine I."/>
            <person name="de Montigny J."/>
            <person name="Marck C."/>
            <person name="Neuveglise C."/>
            <person name="Talla E."/>
            <person name="Goffard N."/>
            <person name="Frangeul L."/>
            <person name="Aigle M."/>
            <person name="Anthouard V."/>
            <person name="Babour A."/>
            <person name="Barbe V."/>
            <person name="Barnay S."/>
            <person name="Blanchin S."/>
            <person name="Beckerich J.M."/>
            <person name="Beyne E."/>
            <person name="Bleykasten C."/>
            <person name="Boisrame A."/>
            <person name="Boyer J."/>
            <person name="Cattolico L."/>
            <person name="Confanioleri F."/>
            <person name="de Daruvar A."/>
            <person name="Despons L."/>
            <person name="Fabre E."/>
            <person name="Fairhead C."/>
            <person name="Ferry-Dumazet H."/>
            <person name="Groppi A."/>
            <person name="Hantraye F."/>
            <person name="Hennequin C."/>
            <person name="Jauniaux N."/>
            <person name="Joyet P."/>
            <person name="Kachouri R."/>
            <person name="Kerrest A."/>
            <person name="Koszul R."/>
            <person name="Lemaire M."/>
            <person name="Lesur I."/>
            <person name="Ma L."/>
            <person name="Muller H."/>
            <person name="Nicaud J.M."/>
            <person name="Nikolski M."/>
            <person name="Oztas S."/>
            <person name="Ozier-Kalogeropoulos O."/>
            <person name="Pellenz S."/>
            <person name="Potier S."/>
            <person name="Richard G.F."/>
            <person name="Straub M.L."/>
            <person name="Suleau A."/>
            <person name="Swennene D."/>
            <person name="Tekaia F."/>
            <person name="Wesolowski-Louvel M."/>
            <person name="Westhof E."/>
            <person name="Wirth B."/>
            <person name="Zeniou-Meyer M."/>
            <person name="Zivanovic I."/>
            <person name="Bolotin-Fukuhara M."/>
            <person name="Thierry A."/>
            <person name="Bouchier C."/>
            <person name="Caudron B."/>
            <person name="Scarpelli C."/>
            <person name="Gaillardin C."/>
            <person name="Weissenbach J."/>
            <person name="Wincker P."/>
            <person name="Souciet J.L."/>
        </authorList>
    </citation>
    <scope>NUCLEOTIDE SEQUENCE [LARGE SCALE GENOMIC DNA]</scope>
    <source>
        <strain evidence="4">ATCC 8585 / CBS 2359 / DSM 70799 / NBRC 1267 / NRRL Y-1140 / WM37</strain>
    </source>
</reference>
<accession>Q6CML4</accession>
<feature type="transmembrane region" description="Helical" evidence="2">
    <location>
        <begin position="109"/>
        <end position="128"/>
    </location>
</feature>
<dbReference type="AlphaFoldDB" id="Q6CML4"/>
<evidence type="ECO:0000313" key="3">
    <source>
        <dbReference type="EMBL" id="CAG99912.1"/>
    </source>
</evidence>
<keyword evidence="2" id="KW-0472">Membrane</keyword>
<feature type="compositionally biased region" description="Basic residues" evidence="1">
    <location>
        <begin position="58"/>
        <end position="79"/>
    </location>
</feature>
<dbReference type="RefSeq" id="XP_454825.1">
    <property type="nucleotide sequence ID" value="XM_454825.1"/>
</dbReference>
<evidence type="ECO:0000256" key="2">
    <source>
        <dbReference type="SAM" id="Phobius"/>
    </source>
</evidence>
<keyword evidence="2" id="KW-0812">Transmembrane</keyword>
<feature type="compositionally biased region" description="Basic and acidic residues" evidence="1">
    <location>
        <begin position="43"/>
        <end position="57"/>
    </location>
</feature>
<dbReference type="InParanoid" id="Q6CML4"/>
<dbReference type="GeneID" id="2894457"/>
<feature type="region of interest" description="Disordered" evidence="1">
    <location>
        <begin position="38"/>
        <end position="85"/>
    </location>
</feature>
<evidence type="ECO:0000256" key="1">
    <source>
        <dbReference type="SAM" id="MobiDB-lite"/>
    </source>
</evidence>
<gene>
    <name evidence="3" type="ORF">KLLA0_E19317g</name>
</gene>
<proteinExistence type="predicted"/>
<dbReference type="HOGENOM" id="CLU_1917355_0_0_1"/>
<dbReference type="PaxDb" id="284590-Q6CML4"/>